<proteinExistence type="inferred from homology"/>
<evidence type="ECO:0000256" key="4">
    <source>
        <dbReference type="ARBA" id="ARBA00022837"/>
    </source>
</evidence>
<dbReference type="SUPFAM" id="SSF53649">
    <property type="entry name" value="Alkaline phosphatase-like"/>
    <property type="match status" value="1"/>
</dbReference>
<dbReference type="InterPro" id="IPR024607">
    <property type="entry name" value="Sulfatase_CS"/>
</dbReference>
<organism evidence="6 7">
    <name type="scientific">Pontiella desulfatans</name>
    <dbReference type="NCBI Taxonomy" id="2750659"/>
    <lineage>
        <taxon>Bacteria</taxon>
        <taxon>Pseudomonadati</taxon>
        <taxon>Kiritimatiellota</taxon>
        <taxon>Kiritimatiellia</taxon>
        <taxon>Kiritimatiellales</taxon>
        <taxon>Pontiellaceae</taxon>
        <taxon>Pontiella</taxon>
    </lineage>
</organism>
<dbReference type="EMBL" id="CAAHFG010000003">
    <property type="protein sequence ID" value="VGO16464.1"/>
    <property type="molecule type" value="Genomic_DNA"/>
</dbReference>
<dbReference type="GO" id="GO:0046872">
    <property type="term" value="F:metal ion binding"/>
    <property type="evidence" value="ECO:0007669"/>
    <property type="project" value="UniProtKB-KW"/>
</dbReference>
<reference evidence="6 7" key="1">
    <citation type="submission" date="2019-04" db="EMBL/GenBank/DDBJ databases">
        <authorList>
            <person name="Van Vliet M D."/>
        </authorList>
    </citation>
    <scope>NUCLEOTIDE SEQUENCE [LARGE SCALE GENOMIC DNA]</scope>
    <source>
        <strain evidence="6 7">F1</strain>
    </source>
</reference>
<keyword evidence="2" id="KW-0479">Metal-binding</keyword>
<dbReference type="AlphaFoldDB" id="A0A6C2UAS6"/>
<dbReference type="PANTHER" id="PTHR42693">
    <property type="entry name" value="ARYLSULFATASE FAMILY MEMBER"/>
    <property type="match status" value="1"/>
</dbReference>
<dbReference type="InterPro" id="IPR017850">
    <property type="entry name" value="Alkaline_phosphatase_core_sf"/>
</dbReference>
<gene>
    <name evidence="6" type="ORF">PDESU_05055</name>
</gene>
<dbReference type="Pfam" id="PF00884">
    <property type="entry name" value="Sulfatase"/>
    <property type="match status" value="1"/>
</dbReference>
<dbReference type="GO" id="GO:0004065">
    <property type="term" value="F:arylsulfatase activity"/>
    <property type="evidence" value="ECO:0007669"/>
    <property type="project" value="TreeGrafter"/>
</dbReference>
<evidence type="ECO:0000259" key="5">
    <source>
        <dbReference type="Pfam" id="PF00884"/>
    </source>
</evidence>
<sequence length="479" mass="54203">MHRIRFCIGALAGMIGLVSAGAVRSPNIVLIMADDVSWEAFSCYGAEDYKTPNIDQLAANGVRFNHCYSTPLCTPSRVMIMTGQYNFRNYTDFGFLDPASKTFGHLLQEEGYKTAIAGKWQLNGLYNKNKHRDWNDNARPFKAGFDEYCLWQLTKGKSDKDGGGERFWSSPLETNGRFVQARENAGRYTPDIMSDFVCDFIEKHRNEPFFVYYPTVLVHDPFVPTPDTIGDGARDQSANEQPDDTKQVKRNFVAMVEYLDYIVGKVVRKLEEVGQLENTLILFTADNGTHKQISSTWNGVRIDGGKGTMTDMGTHVPLLVYWKGRTETGAVIDDLVDFSDFYPTIADAADITLAEDDPIDGRSFLPQAMGEAGRPRDWVLCHYQPYWGKFDVGKFIRTAEYKLYGDGRFYHVPQDLYEMHNLAGSIPDGEVAIVNEHLKIVLEHTPDVPGFRVGEKPVPFRKISNRAVYPGWDRIPDFE</sequence>
<evidence type="ECO:0000256" key="1">
    <source>
        <dbReference type="ARBA" id="ARBA00008779"/>
    </source>
</evidence>
<dbReference type="PANTHER" id="PTHR42693:SF53">
    <property type="entry name" value="ENDO-4-O-SULFATASE"/>
    <property type="match status" value="1"/>
</dbReference>
<evidence type="ECO:0000313" key="7">
    <source>
        <dbReference type="Proteomes" id="UP000366872"/>
    </source>
</evidence>
<name>A0A6C2UAS6_PONDE</name>
<evidence type="ECO:0000256" key="2">
    <source>
        <dbReference type="ARBA" id="ARBA00022723"/>
    </source>
</evidence>
<comment type="similarity">
    <text evidence="1">Belongs to the sulfatase family.</text>
</comment>
<protein>
    <submittedName>
        <fullName evidence="6">Arylsulfatase</fullName>
    </submittedName>
</protein>
<dbReference type="Gene3D" id="3.40.720.10">
    <property type="entry name" value="Alkaline Phosphatase, subunit A"/>
    <property type="match status" value="1"/>
</dbReference>
<accession>A0A6C2UAS6</accession>
<keyword evidence="7" id="KW-1185">Reference proteome</keyword>
<dbReference type="RefSeq" id="WP_136081965.1">
    <property type="nucleotide sequence ID" value="NZ_CAAHFG010000003.1"/>
</dbReference>
<dbReference type="PROSITE" id="PS00523">
    <property type="entry name" value="SULFATASE_1"/>
    <property type="match status" value="1"/>
</dbReference>
<dbReference type="InterPro" id="IPR000917">
    <property type="entry name" value="Sulfatase_N"/>
</dbReference>
<keyword evidence="3" id="KW-0378">Hydrolase</keyword>
<feature type="domain" description="Sulfatase N-terminal" evidence="5">
    <location>
        <begin position="26"/>
        <end position="351"/>
    </location>
</feature>
<evidence type="ECO:0000256" key="3">
    <source>
        <dbReference type="ARBA" id="ARBA00022801"/>
    </source>
</evidence>
<dbReference type="InterPro" id="IPR050738">
    <property type="entry name" value="Sulfatase"/>
</dbReference>
<dbReference type="CDD" id="cd16151">
    <property type="entry name" value="sulfatase_like"/>
    <property type="match status" value="1"/>
</dbReference>
<evidence type="ECO:0000313" key="6">
    <source>
        <dbReference type="EMBL" id="VGO16464.1"/>
    </source>
</evidence>
<dbReference type="Proteomes" id="UP000366872">
    <property type="component" value="Unassembled WGS sequence"/>
</dbReference>
<keyword evidence="4" id="KW-0106">Calcium</keyword>